<dbReference type="EMBL" id="CAOQHR010000011">
    <property type="protein sequence ID" value="CAI6341102.1"/>
    <property type="molecule type" value="Genomic_DNA"/>
</dbReference>
<feature type="compositionally biased region" description="Polar residues" evidence="2">
    <location>
        <begin position="692"/>
        <end position="705"/>
    </location>
</feature>
<dbReference type="SMART" id="SM00355">
    <property type="entry name" value="ZnF_C2H2"/>
    <property type="match status" value="2"/>
</dbReference>
<dbReference type="InterPro" id="IPR013087">
    <property type="entry name" value="Znf_C2H2_type"/>
</dbReference>
<feature type="region of interest" description="Disordered" evidence="2">
    <location>
        <begin position="541"/>
        <end position="560"/>
    </location>
</feature>
<feature type="compositionally biased region" description="Polar residues" evidence="2">
    <location>
        <begin position="345"/>
        <end position="358"/>
    </location>
</feature>
<dbReference type="OrthoDB" id="5431013at2759"/>
<feature type="compositionally biased region" description="Polar residues" evidence="2">
    <location>
        <begin position="401"/>
        <end position="414"/>
    </location>
</feature>
<feature type="compositionally biased region" description="Acidic residues" evidence="2">
    <location>
        <begin position="249"/>
        <end position="265"/>
    </location>
</feature>
<dbReference type="FunFam" id="3.30.160.60:FF:000038">
    <property type="entry name" value="Zinc finger protein 624"/>
    <property type="match status" value="1"/>
</dbReference>
<keyword evidence="5" id="KW-1185">Reference proteome</keyword>
<dbReference type="SUPFAM" id="SSF57667">
    <property type="entry name" value="beta-beta-alpha zinc fingers"/>
    <property type="match status" value="1"/>
</dbReference>
<sequence length="931" mass="103598">MANPVALAATQAADAAAAVCSNLYHVVRFAQPAADNADIPDKISTVAHSLDTMAKFFVAQPGTSVFSEHAVQDANDLIARCDAIFTELRQLIEKRWYEGRGSQKDSAAPDPELTWPISEQSTGLLRHRLVNVEDSLALMLHILHFANVQAQGDLPERDREEERNKVRELHLRQQNSLEALKAFESKLNNNYPSDGEAFQTSSIPSRVPTIDFIVNTQGPSRTPPAAGSMFRRATATTVDHFSQHSLASDSDDTVTDDDEDDDEEGERSFTQDELAQCAAHVQELLKGIGSLQNTYNVQTGGKARYCPRFRVHKLYKRFRRRFESEMSDQKSNTATSAVPFPGFQPPQTSHNDLASPRSQMAAPDLRSNSVYSFESPNRTLAPVQELRRTQSVGTQSQYANQLLSRPTHNGLPSNSRDERALHPHFRTSDTNPSTSTMNISHVQNEITSRESSKEGSQSGGDRDGESISGRSAPIHYTKTGRISKAKKGLKVHTCSECGKSFTRAEHLRRHQKNHGPDQVTCDLCGKVFFRVDLLMRHIERHKDGPHPASTNQPLAPSRENFDDHRSAIYPARQSADMNSVEPSQAWRYAWEERDRGYMHTPKRVLSGGDERNLIHESAPQPRTLHSAASPSNPARVQSTTYDDTGRESGWQNPNKRRRTEGDIHRAPYSPLHSPPSPWIKEHRKLPPLPSPLQATYNQSPYSGPSDNVKALRSISPSTGPTWTHVNSPQNSTPRNSISQSIQPAQSYDDSRKLANSQSSMTDNTTRRRPSAHNVSATTLTSSSKPGSLQETNHESPKHRPIPVSKSQSTSPTTNPAPRIYPNPFRPHQRQVRLETDSETGSRKRKPEDNSVDGQQQQQRSSMYTRHAPTPPRADGAGPPNPDRRDASSSSYTAKDRHATPERRNPESEGKKKDVMDKLLDHYTVPSGGITS</sequence>
<comment type="caution">
    <text evidence="4">The sequence shown here is derived from an EMBL/GenBank/DDBJ whole genome shotgun (WGS) entry which is preliminary data.</text>
</comment>
<gene>
    <name evidence="4" type="ORF">PDIGIT_LOCUS14293</name>
</gene>
<keyword evidence="1" id="KW-0479">Metal-binding</keyword>
<feature type="region of interest" description="Disordered" evidence="2">
    <location>
        <begin position="401"/>
        <end position="485"/>
    </location>
</feature>
<evidence type="ECO:0000313" key="4">
    <source>
        <dbReference type="EMBL" id="CAI6341102.1"/>
    </source>
</evidence>
<accession>A0A9W4UUR5</accession>
<dbReference type="Gene3D" id="3.30.160.60">
    <property type="entry name" value="Classic Zinc Finger"/>
    <property type="match status" value="1"/>
</dbReference>
<dbReference type="PROSITE" id="PS00028">
    <property type="entry name" value="ZINC_FINGER_C2H2_1"/>
    <property type="match status" value="2"/>
</dbReference>
<dbReference type="GO" id="GO:0006355">
    <property type="term" value="P:regulation of DNA-templated transcription"/>
    <property type="evidence" value="ECO:0007669"/>
    <property type="project" value="InterPro"/>
</dbReference>
<feature type="region of interest" description="Disordered" evidence="2">
    <location>
        <begin position="323"/>
        <end position="363"/>
    </location>
</feature>
<dbReference type="PROSITE" id="PS50157">
    <property type="entry name" value="ZINC_FINGER_C2H2_2"/>
    <property type="match status" value="2"/>
</dbReference>
<dbReference type="InterPro" id="IPR039327">
    <property type="entry name" value="CON7-like"/>
</dbReference>
<evidence type="ECO:0000259" key="3">
    <source>
        <dbReference type="PROSITE" id="PS50157"/>
    </source>
</evidence>
<feature type="compositionally biased region" description="Polar residues" evidence="2">
    <location>
        <begin position="626"/>
        <end position="642"/>
    </location>
</feature>
<dbReference type="Pfam" id="PF00096">
    <property type="entry name" value="zf-C2H2"/>
    <property type="match status" value="2"/>
</dbReference>
<name>A0A9W4UUR5_9PLEO</name>
<feature type="compositionally biased region" description="Polar residues" evidence="2">
    <location>
        <begin position="804"/>
        <end position="815"/>
    </location>
</feature>
<dbReference type="InterPro" id="IPR036236">
    <property type="entry name" value="Znf_C2H2_sf"/>
</dbReference>
<feature type="domain" description="C2H2-type" evidence="3">
    <location>
        <begin position="519"/>
        <end position="541"/>
    </location>
</feature>
<feature type="region of interest" description="Disordered" evidence="2">
    <location>
        <begin position="620"/>
        <end position="931"/>
    </location>
</feature>
<dbReference type="GO" id="GO:0008270">
    <property type="term" value="F:zinc ion binding"/>
    <property type="evidence" value="ECO:0007669"/>
    <property type="project" value="UniProtKB-KW"/>
</dbReference>
<evidence type="ECO:0000256" key="1">
    <source>
        <dbReference type="PROSITE-ProRule" id="PRU00042"/>
    </source>
</evidence>
<feature type="region of interest" description="Disordered" evidence="2">
    <location>
        <begin position="240"/>
        <end position="271"/>
    </location>
</feature>
<reference evidence="4" key="1">
    <citation type="submission" date="2023-01" db="EMBL/GenBank/DDBJ databases">
        <authorList>
            <person name="Van Ghelder C."/>
            <person name="Rancurel C."/>
        </authorList>
    </citation>
    <scope>NUCLEOTIDE SEQUENCE</scope>
    <source>
        <strain evidence="4">CNCM I-4278</strain>
    </source>
</reference>
<organism evidence="4 5">
    <name type="scientific">Periconia digitata</name>
    <dbReference type="NCBI Taxonomy" id="1303443"/>
    <lineage>
        <taxon>Eukaryota</taxon>
        <taxon>Fungi</taxon>
        <taxon>Dikarya</taxon>
        <taxon>Ascomycota</taxon>
        <taxon>Pezizomycotina</taxon>
        <taxon>Dothideomycetes</taxon>
        <taxon>Pleosporomycetidae</taxon>
        <taxon>Pleosporales</taxon>
        <taxon>Massarineae</taxon>
        <taxon>Periconiaceae</taxon>
        <taxon>Periconia</taxon>
    </lineage>
</organism>
<evidence type="ECO:0000313" key="5">
    <source>
        <dbReference type="Proteomes" id="UP001152607"/>
    </source>
</evidence>
<feature type="compositionally biased region" description="Basic and acidic residues" evidence="2">
    <location>
        <begin position="831"/>
        <end position="848"/>
    </location>
</feature>
<feature type="compositionally biased region" description="Polar residues" evidence="2">
    <location>
        <begin position="428"/>
        <end position="446"/>
    </location>
</feature>
<dbReference type="PANTHER" id="PTHR36167:SF4">
    <property type="entry name" value="FUNGAL N-TERMINAL DOMAIN-CONTAINING PROTEIN"/>
    <property type="match status" value="1"/>
</dbReference>
<protein>
    <recommendedName>
        <fullName evidence="3">C2H2-type domain-containing protein</fullName>
    </recommendedName>
</protein>
<dbReference type="Proteomes" id="UP001152607">
    <property type="component" value="Unassembled WGS sequence"/>
</dbReference>
<feature type="compositionally biased region" description="Polar residues" evidence="2">
    <location>
        <begin position="851"/>
        <end position="863"/>
    </location>
</feature>
<evidence type="ECO:0000256" key="2">
    <source>
        <dbReference type="SAM" id="MobiDB-lite"/>
    </source>
</evidence>
<keyword evidence="1" id="KW-0863">Zinc-finger</keyword>
<feature type="compositionally biased region" description="Polar residues" evidence="2">
    <location>
        <begin position="714"/>
        <end position="763"/>
    </location>
</feature>
<proteinExistence type="predicted"/>
<dbReference type="PANTHER" id="PTHR36167">
    <property type="entry name" value="C2H2 FINGER DOMAIN TRANSCRIPTION FACTOR (EUROFUNG)-RELATED"/>
    <property type="match status" value="1"/>
</dbReference>
<feature type="compositionally biased region" description="Polar residues" evidence="2">
    <location>
        <begin position="772"/>
        <end position="790"/>
    </location>
</feature>
<feature type="compositionally biased region" description="Basic and acidic residues" evidence="2">
    <location>
        <begin position="893"/>
        <end position="920"/>
    </location>
</feature>
<dbReference type="AlphaFoldDB" id="A0A9W4UUR5"/>
<keyword evidence="1" id="KW-0862">Zinc</keyword>
<feature type="domain" description="C2H2-type" evidence="3">
    <location>
        <begin position="492"/>
        <end position="519"/>
    </location>
</feature>